<dbReference type="EMBL" id="JABBCP010000002">
    <property type="protein sequence ID" value="NMF55526.1"/>
    <property type="molecule type" value="Genomic_DNA"/>
</dbReference>
<dbReference type="InterPro" id="IPR029026">
    <property type="entry name" value="tRNA_m1G_MTases_N"/>
</dbReference>
<organism evidence="4 5">
    <name type="scientific">Collinsella acetigenes</name>
    <dbReference type="NCBI Taxonomy" id="2713419"/>
    <lineage>
        <taxon>Bacteria</taxon>
        <taxon>Bacillati</taxon>
        <taxon>Actinomycetota</taxon>
        <taxon>Coriobacteriia</taxon>
        <taxon>Coriobacteriales</taxon>
        <taxon>Coriobacteriaceae</taxon>
        <taxon>Collinsella</taxon>
    </lineage>
</organism>
<evidence type="ECO:0000256" key="1">
    <source>
        <dbReference type="ARBA" id="ARBA00022603"/>
    </source>
</evidence>
<dbReference type="Gene3D" id="3.40.1280.10">
    <property type="match status" value="1"/>
</dbReference>
<dbReference type="SUPFAM" id="SSF55315">
    <property type="entry name" value="L30e-like"/>
    <property type="match status" value="1"/>
</dbReference>
<keyword evidence="5" id="KW-1185">Reference proteome</keyword>
<dbReference type="InterPro" id="IPR051259">
    <property type="entry name" value="rRNA_Methyltransferase"/>
</dbReference>
<accession>A0A7X9UBM1</accession>
<comment type="caution">
    <text evidence="4">The sequence shown here is derived from an EMBL/GenBank/DDBJ whole genome shotgun (WGS) entry which is preliminary data.</text>
</comment>
<proteinExistence type="predicted"/>
<name>A0A7X9UBM1_9ACTN</name>
<evidence type="ECO:0000256" key="2">
    <source>
        <dbReference type="ARBA" id="ARBA00022679"/>
    </source>
</evidence>
<dbReference type="GO" id="GO:0006396">
    <property type="term" value="P:RNA processing"/>
    <property type="evidence" value="ECO:0007669"/>
    <property type="project" value="InterPro"/>
</dbReference>
<dbReference type="GO" id="GO:0008173">
    <property type="term" value="F:RNA methyltransferase activity"/>
    <property type="evidence" value="ECO:0007669"/>
    <property type="project" value="InterPro"/>
</dbReference>
<dbReference type="AlphaFoldDB" id="A0A7X9UBM1"/>
<evidence type="ECO:0000313" key="5">
    <source>
        <dbReference type="Proteomes" id="UP000546970"/>
    </source>
</evidence>
<dbReference type="InterPro" id="IPR001537">
    <property type="entry name" value="SpoU_MeTrfase"/>
</dbReference>
<dbReference type="Proteomes" id="UP000546970">
    <property type="component" value="Unassembled WGS sequence"/>
</dbReference>
<keyword evidence="1 4" id="KW-0489">Methyltransferase</keyword>
<gene>
    <name evidence="4" type="ORF">HF320_04175</name>
</gene>
<dbReference type="Gene3D" id="3.30.1330.30">
    <property type="match status" value="1"/>
</dbReference>
<protein>
    <submittedName>
        <fullName evidence="4">RNA methyltransferase</fullName>
    </submittedName>
</protein>
<dbReference type="PANTHER" id="PTHR43191">
    <property type="entry name" value="RRNA METHYLTRANSFERASE 3"/>
    <property type="match status" value="1"/>
</dbReference>
<dbReference type="RefSeq" id="WP_169277185.1">
    <property type="nucleotide sequence ID" value="NZ_JABBCP010000002.1"/>
</dbReference>
<reference evidence="4 5" key="1">
    <citation type="submission" date="2020-04" db="EMBL/GenBank/DDBJ databases">
        <title>Collinsella sp. KGMB02528 nov., an anaerobic actinobacterium isolated from human feces.</title>
        <authorList>
            <person name="Han K.-I."/>
            <person name="Eom M.K."/>
            <person name="Kim J.-S."/>
            <person name="Lee K.C."/>
            <person name="Suh M.K."/>
            <person name="Park S.-H."/>
            <person name="Lee J.H."/>
            <person name="Kang S.W."/>
            <person name="Park J.-E."/>
            <person name="Oh B.S."/>
            <person name="Yu S.Y."/>
            <person name="Choi S.-H."/>
            <person name="Lee D.H."/>
            <person name="Yoon H."/>
            <person name="Kim B.-Y."/>
            <person name="Lee J.H."/>
            <person name="Lee J.-S."/>
        </authorList>
    </citation>
    <scope>NUCLEOTIDE SEQUENCE [LARGE SCALE GENOMIC DNA]</scope>
    <source>
        <strain evidence="4 5">KGMB02528</strain>
    </source>
</reference>
<dbReference type="GO" id="GO:0032259">
    <property type="term" value="P:methylation"/>
    <property type="evidence" value="ECO:0007669"/>
    <property type="project" value="UniProtKB-KW"/>
</dbReference>
<dbReference type="GO" id="GO:0003723">
    <property type="term" value="F:RNA binding"/>
    <property type="evidence" value="ECO:0007669"/>
    <property type="project" value="InterPro"/>
</dbReference>
<evidence type="ECO:0000259" key="3">
    <source>
        <dbReference type="Pfam" id="PF00588"/>
    </source>
</evidence>
<evidence type="ECO:0000313" key="4">
    <source>
        <dbReference type="EMBL" id="NMF55526.1"/>
    </source>
</evidence>
<dbReference type="InterPro" id="IPR029028">
    <property type="entry name" value="Alpha/beta_knot_MTases"/>
</dbReference>
<dbReference type="PANTHER" id="PTHR43191:SF12">
    <property type="entry name" value="RRNA METHYLASE"/>
    <property type="match status" value="1"/>
</dbReference>
<dbReference type="SUPFAM" id="SSF75217">
    <property type="entry name" value="alpha/beta knot"/>
    <property type="match status" value="1"/>
</dbReference>
<dbReference type="InterPro" id="IPR029064">
    <property type="entry name" value="Ribosomal_eL30-like_sf"/>
</dbReference>
<dbReference type="Pfam" id="PF00588">
    <property type="entry name" value="SpoU_methylase"/>
    <property type="match status" value="1"/>
</dbReference>
<dbReference type="CDD" id="cd18095">
    <property type="entry name" value="SpoU-like_rRNA-MTase"/>
    <property type="match status" value="1"/>
</dbReference>
<feature type="domain" description="tRNA/rRNA methyltransferase SpoU type" evidence="3">
    <location>
        <begin position="138"/>
        <end position="283"/>
    </location>
</feature>
<keyword evidence="2 4" id="KW-0808">Transferase</keyword>
<sequence>MAVQLIRIESLEDKRLDAYTKLTERELRCVLEPEKGIFIAESAKVIERAVDAGLEPVSFLLGERWVPQLQPFFERLEQERPELDIPAFVGSMDLMRDLTGFTVTRGALAAFRRPPLADASTFLTALNARAEGRSVRVCVLEGIVDHTNVGAIFRSAAALNVDGILVSPTCCDPLYRRAVRVSMGTVFQVPWTRIGTEARVWPHDGLNVLHQAGFECAAMALTDESVSLDAPELRECERLAIFMGTEGEGLQARTIRGCDKTIRIPMAHGVDSLNVAAASAVAFWQLCPHVPNDYHYRPGMFA</sequence>